<comment type="cofactor">
    <cofactor evidence="1">
        <name>Mg(2+)</name>
        <dbReference type="ChEBI" id="CHEBI:18420"/>
    </cofactor>
</comment>
<name>A0A6P7TDI4_9MOLL</name>
<dbReference type="RefSeq" id="XP_029648380.1">
    <property type="nucleotide sequence ID" value="XM_029792520.1"/>
</dbReference>
<keyword evidence="1" id="KW-0378">Hydrolase</keyword>
<dbReference type="GO" id="GO:0000723">
    <property type="term" value="P:telomere maintenance"/>
    <property type="evidence" value="ECO:0007669"/>
    <property type="project" value="InterPro"/>
</dbReference>
<keyword evidence="1" id="KW-0547">Nucleotide-binding</keyword>
<dbReference type="KEGG" id="osn:115222332"/>
<dbReference type="Proteomes" id="UP000515154">
    <property type="component" value="Linkage group LG19"/>
</dbReference>
<sequence>MSHRGAMEALGNTLQDIGGNNKFMGRFTLLLSGEFRQTLPVILRQTRSDEIKAWNKVLKFSFNTNMPASLHGDQCGKQFSTCLLQLGNEKVPLNGNGDISLAHIAIMMNSPAQLKNKVLPDLSDDNNLHKWLCERAILNPQK</sequence>
<dbReference type="InterPro" id="IPR010285">
    <property type="entry name" value="DNA_helicase_pif1-like_DEAD"/>
</dbReference>
<dbReference type="AlphaFoldDB" id="A0A6P7TDI4"/>
<feature type="domain" description="DNA helicase Pif1-like DEAD-box helicase" evidence="2">
    <location>
        <begin position="1"/>
        <end position="92"/>
    </location>
</feature>
<gene>
    <name evidence="4" type="primary">LOC115222332</name>
</gene>
<evidence type="ECO:0000313" key="3">
    <source>
        <dbReference type="Proteomes" id="UP000515154"/>
    </source>
</evidence>
<keyword evidence="1" id="KW-0233">DNA recombination</keyword>
<keyword evidence="3" id="KW-1185">Reference proteome</keyword>
<accession>A0A6P7TDI4</accession>
<evidence type="ECO:0000313" key="4">
    <source>
        <dbReference type="RefSeq" id="XP_029648380.1"/>
    </source>
</evidence>
<dbReference type="GO" id="GO:0006310">
    <property type="term" value="P:DNA recombination"/>
    <property type="evidence" value="ECO:0007669"/>
    <property type="project" value="UniProtKB-KW"/>
</dbReference>
<dbReference type="GO" id="GO:0005524">
    <property type="term" value="F:ATP binding"/>
    <property type="evidence" value="ECO:0007669"/>
    <property type="project" value="UniProtKB-KW"/>
</dbReference>
<keyword evidence="1" id="KW-0227">DNA damage</keyword>
<evidence type="ECO:0000256" key="1">
    <source>
        <dbReference type="RuleBase" id="RU363044"/>
    </source>
</evidence>
<dbReference type="EC" id="5.6.2.3" evidence="1"/>
<keyword evidence="1" id="KW-0234">DNA repair</keyword>
<dbReference type="GO" id="GO:0043139">
    <property type="term" value="F:5'-3' DNA helicase activity"/>
    <property type="evidence" value="ECO:0007669"/>
    <property type="project" value="UniProtKB-EC"/>
</dbReference>
<dbReference type="GO" id="GO:0016787">
    <property type="term" value="F:hydrolase activity"/>
    <property type="evidence" value="ECO:0007669"/>
    <property type="project" value="UniProtKB-KW"/>
</dbReference>
<dbReference type="Pfam" id="PF05970">
    <property type="entry name" value="PIF1"/>
    <property type="match status" value="1"/>
</dbReference>
<organism evidence="3 4">
    <name type="scientific">Octopus sinensis</name>
    <name type="common">East Asian common octopus</name>
    <dbReference type="NCBI Taxonomy" id="2607531"/>
    <lineage>
        <taxon>Eukaryota</taxon>
        <taxon>Metazoa</taxon>
        <taxon>Spiralia</taxon>
        <taxon>Lophotrochozoa</taxon>
        <taxon>Mollusca</taxon>
        <taxon>Cephalopoda</taxon>
        <taxon>Coleoidea</taxon>
        <taxon>Octopodiformes</taxon>
        <taxon>Octopoda</taxon>
        <taxon>Incirrata</taxon>
        <taxon>Octopodidae</taxon>
        <taxon>Octopus</taxon>
    </lineage>
</organism>
<keyword evidence="1" id="KW-0347">Helicase</keyword>
<proteinExistence type="inferred from homology"/>
<reference evidence="4" key="1">
    <citation type="submission" date="2025-08" db="UniProtKB">
        <authorList>
            <consortium name="RefSeq"/>
        </authorList>
    </citation>
    <scope>IDENTIFICATION</scope>
</reference>
<evidence type="ECO:0000259" key="2">
    <source>
        <dbReference type="Pfam" id="PF05970"/>
    </source>
</evidence>
<comment type="similarity">
    <text evidence="1">Belongs to the helicase family.</text>
</comment>
<keyword evidence="1" id="KW-0067">ATP-binding</keyword>
<dbReference type="PANTHER" id="PTHR10492">
    <property type="match status" value="1"/>
</dbReference>
<protein>
    <recommendedName>
        <fullName evidence="1">ATP-dependent DNA helicase</fullName>
        <ecNumber evidence="1">5.6.2.3</ecNumber>
    </recommendedName>
</protein>
<dbReference type="GO" id="GO:0006281">
    <property type="term" value="P:DNA repair"/>
    <property type="evidence" value="ECO:0007669"/>
    <property type="project" value="UniProtKB-KW"/>
</dbReference>
<comment type="catalytic activity">
    <reaction evidence="1">
        <text>ATP + H2O = ADP + phosphate + H(+)</text>
        <dbReference type="Rhea" id="RHEA:13065"/>
        <dbReference type="ChEBI" id="CHEBI:15377"/>
        <dbReference type="ChEBI" id="CHEBI:15378"/>
        <dbReference type="ChEBI" id="CHEBI:30616"/>
        <dbReference type="ChEBI" id="CHEBI:43474"/>
        <dbReference type="ChEBI" id="CHEBI:456216"/>
        <dbReference type="EC" id="5.6.2.3"/>
    </reaction>
</comment>